<keyword evidence="2" id="KW-0813">Transport</keyword>
<evidence type="ECO:0000313" key="5">
    <source>
        <dbReference type="EMBL" id="OIJ21273.1"/>
    </source>
</evidence>
<keyword evidence="6" id="KW-1185">Reference proteome</keyword>
<name>A0A1S2M9V8_9BACI</name>
<feature type="chain" id="PRO_5038676232" description="ABC transporter substrate-binding protein" evidence="4">
    <location>
        <begin position="23"/>
        <end position="414"/>
    </location>
</feature>
<dbReference type="InterPro" id="IPR006061">
    <property type="entry name" value="SBP_1_CS"/>
</dbReference>
<dbReference type="GO" id="GO:0055085">
    <property type="term" value="P:transmembrane transport"/>
    <property type="evidence" value="ECO:0007669"/>
    <property type="project" value="InterPro"/>
</dbReference>
<dbReference type="InterPro" id="IPR050490">
    <property type="entry name" value="Bact_solute-bd_prot1"/>
</dbReference>
<evidence type="ECO:0000256" key="3">
    <source>
        <dbReference type="ARBA" id="ARBA00022729"/>
    </source>
</evidence>
<dbReference type="InterPro" id="IPR006059">
    <property type="entry name" value="SBP"/>
</dbReference>
<evidence type="ECO:0000313" key="6">
    <source>
        <dbReference type="Proteomes" id="UP000180057"/>
    </source>
</evidence>
<evidence type="ECO:0000256" key="2">
    <source>
        <dbReference type="ARBA" id="ARBA00022448"/>
    </source>
</evidence>
<dbReference type="RefSeq" id="WP_071387893.1">
    <property type="nucleotide sequence ID" value="NZ_MLQS01000001.1"/>
</dbReference>
<keyword evidence="3 4" id="KW-0732">Signal</keyword>
<organism evidence="5 6">
    <name type="scientific">Anaerobacillus alkalidiazotrophicus</name>
    <dbReference type="NCBI Taxonomy" id="472963"/>
    <lineage>
        <taxon>Bacteria</taxon>
        <taxon>Bacillati</taxon>
        <taxon>Bacillota</taxon>
        <taxon>Bacilli</taxon>
        <taxon>Bacillales</taxon>
        <taxon>Bacillaceae</taxon>
        <taxon>Anaerobacillus</taxon>
    </lineage>
</organism>
<dbReference type="Gene3D" id="3.40.190.10">
    <property type="entry name" value="Periplasmic binding protein-like II"/>
    <property type="match status" value="2"/>
</dbReference>
<gene>
    <name evidence="5" type="ORF">BKP45_00365</name>
</gene>
<comment type="similarity">
    <text evidence="1">Belongs to the bacterial solute-binding protein 1 family.</text>
</comment>
<dbReference type="EMBL" id="MLQS01000001">
    <property type="protein sequence ID" value="OIJ21273.1"/>
    <property type="molecule type" value="Genomic_DNA"/>
</dbReference>
<sequence length="414" mass="46147">MKKSIILSALLSMALLVGCGNSEPNGSASDDGGVTTIEFFQVKSEAVQTFNHLIEKFEEENPTIKVEQNTVPDGMTVLKTRFSTNDIPDVFITYPIEADYVLRANNDYLLDVTDEPFIKKLNEDIQNRYIENDRMYGVALSLNANGVLYNKEIFAEHGVEVPQTWDELLEVMETLQASGETPVIMGSQEPWTSSVFNLNLIAQQFGPEYWESMNAGNETIVGDARWEAAAQKMLDVLGFAQRDYMGTDYAQANSAFANGEGAMYVMGAWVVPALRDMNPNFDEEFGYFPFPQTNNPDENVTISGVDVGLSISADTKHPDEALKFVEFLIDEAQTFADLDGSFSAVEGVEIKDPVLQGLLPNIEAGKVANWPNHYWAGGTAAEADYQSHSQNFFSHQNIEQYLQDLEMMFASYRQ</sequence>
<dbReference type="OrthoDB" id="9798191at2"/>
<protein>
    <recommendedName>
        <fullName evidence="7">ABC transporter substrate-binding protein</fullName>
    </recommendedName>
</protein>
<dbReference type="PANTHER" id="PTHR43649">
    <property type="entry name" value="ARABINOSE-BINDING PROTEIN-RELATED"/>
    <property type="match status" value="1"/>
</dbReference>
<reference evidence="5 6" key="1">
    <citation type="submission" date="2016-10" db="EMBL/GenBank/DDBJ databases">
        <title>Draft genome sequences of four alkaliphilic bacteria belonging to the Anaerobacillus genus.</title>
        <authorList>
            <person name="Bassil N.M."/>
            <person name="Lloyd J.R."/>
        </authorList>
    </citation>
    <scope>NUCLEOTIDE SEQUENCE [LARGE SCALE GENOMIC DNA]</scope>
    <source>
        <strain evidence="5 6">DSM 22531</strain>
    </source>
</reference>
<dbReference type="PROSITE" id="PS51257">
    <property type="entry name" value="PROKAR_LIPOPROTEIN"/>
    <property type="match status" value="1"/>
</dbReference>
<evidence type="ECO:0000256" key="1">
    <source>
        <dbReference type="ARBA" id="ARBA00008520"/>
    </source>
</evidence>
<proteinExistence type="inferred from homology"/>
<evidence type="ECO:0008006" key="7">
    <source>
        <dbReference type="Google" id="ProtNLM"/>
    </source>
</evidence>
<dbReference type="Pfam" id="PF01547">
    <property type="entry name" value="SBP_bac_1"/>
    <property type="match status" value="1"/>
</dbReference>
<accession>A0A1S2M9V8</accession>
<feature type="signal peptide" evidence="4">
    <location>
        <begin position="1"/>
        <end position="22"/>
    </location>
</feature>
<dbReference type="SUPFAM" id="SSF53850">
    <property type="entry name" value="Periplasmic binding protein-like II"/>
    <property type="match status" value="1"/>
</dbReference>
<dbReference type="Proteomes" id="UP000180057">
    <property type="component" value="Unassembled WGS sequence"/>
</dbReference>
<evidence type="ECO:0000256" key="4">
    <source>
        <dbReference type="SAM" id="SignalP"/>
    </source>
</evidence>
<dbReference type="AlphaFoldDB" id="A0A1S2M9V8"/>
<dbReference type="STRING" id="472963.BKP45_00365"/>
<comment type="caution">
    <text evidence="5">The sequence shown here is derived from an EMBL/GenBank/DDBJ whole genome shotgun (WGS) entry which is preliminary data.</text>
</comment>
<dbReference type="PROSITE" id="PS01037">
    <property type="entry name" value="SBP_BACTERIAL_1"/>
    <property type="match status" value="1"/>
</dbReference>